<evidence type="ECO:0000256" key="9">
    <source>
        <dbReference type="SAM" id="Phobius"/>
    </source>
</evidence>
<comment type="subcellular location">
    <subcellularLocation>
        <location evidence="2">Cell membrane</location>
    </subcellularLocation>
</comment>
<evidence type="ECO:0000256" key="5">
    <source>
        <dbReference type="ARBA" id="ARBA00022475"/>
    </source>
</evidence>
<keyword evidence="7" id="KW-0927">Auxin signaling pathway</keyword>
<feature type="transmembrane region" description="Helical" evidence="9">
    <location>
        <begin position="41"/>
        <end position="61"/>
    </location>
</feature>
<dbReference type="Proteomes" id="UP000029121">
    <property type="component" value="Unassembled WGS sequence"/>
</dbReference>
<evidence type="ECO:0000256" key="6">
    <source>
        <dbReference type="ARBA" id="ARBA00023136"/>
    </source>
</evidence>
<proteinExistence type="inferred from homology"/>
<accession>R0FER9</accession>
<dbReference type="STRING" id="81985.R0FER9"/>
<dbReference type="InterPro" id="IPR039621">
    <property type="entry name" value="BG1-like"/>
</dbReference>
<feature type="region of interest" description="Disordered" evidence="8">
    <location>
        <begin position="204"/>
        <end position="225"/>
    </location>
</feature>
<evidence type="ECO:0000313" key="10">
    <source>
        <dbReference type="EMBL" id="EOA20717.1"/>
    </source>
</evidence>
<evidence type="ECO:0000256" key="3">
    <source>
        <dbReference type="ARBA" id="ARBA00010067"/>
    </source>
</evidence>
<reference evidence="11" key="1">
    <citation type="journal article" date="2013" name="Nat. Genet.">
        <title>The Capsella rubella genome and the genomic consequences of rapid mating system evolution.</title>
        <authorList>
            <person name="Slotte T."/>
            <person name="Hazzouri K.M."/>
            <person name="Agren J.A."/>
            <person name="Koenig D."/>
            <person name="Maumus F."/>
            <person name="Guo Y.L."/>
            <person name="Steige K."/>
            <person name="Platts A.E."/>
            <person name="Escobar J.S."/>
            <person name="Newman L.K."/>
            <person name="Wang W."/>
            <person name="Mandakova T."/>
            <person name="Vello E."/>
            <person name="Smith L.M."/>
            <person name="Henz S.R."/>
            <person name="Steffen J."/>
            <person name="Takuno S."/>
            <person name="Brandvain Y."/>
            <person name="Coop G."/>
            <person name="Andolfatto P."/>
            <person name="Hu T.T."/>
            <person name="Blanchette M."/>
            <person name="Clark R.M."/>
            <person name="Quesneville H."/>
            <person name="Nordborg M."/>
            <person name="Gaut B.S."/>
            <person name="Lysak M.A."/>
            <person name="Jenkins J."/>
            <person name="Grimwood J."/>
            <person name="Chapman J."/>
            <person name="Prochnik S."/>
            <person name="Shu S."/>
            <person name="Rokhsar D."/>
            <person name="Schmutz J."/>
            <person name="Weigel D."/>
            <person name="Wright S.I."/>
        </authorList>
    </citation>
    <scope>NUCLEOTIDE SEQUENCE [LARGE SCALE GENOMIC DNA]</scope>
    <source>
        <strain evidence="11">cv. Monte Gargano</strain>
    </source>
</reference>
<feature type="compositionally biased region" description="Acidic residues" evidence="8">
    <location>
        <begin position="368"/>
        <end position="382"/>
    </location>
</feature>
<keyword evidence="9" id="KW-1133">Transmembrane helix</keyword>
<dbReference type="EMBL" id="KB870810">
    <property type="protein sequence ID" value="EOA20717.1"/>
    <property type="molecule type" value="Genomic_DNA"/>
</dbReference>
<gene>
    <name evidence="10" type="ORF">CARUB_v10001037mg</name>
</gene>
<name>R0FER9_9BRAS</name>
<evidence type="ECO:0000256" key="7">
    <source>
        <dbReference type="ARBA" id="ARBA00023294"/>
    </source>
</evidence>
<keyword evidence="11" id="KW-1185">Reference proteome</keyword>
<keyword evidence="9" id="KW-0812">Transmembrane</keyword>
<feature type="compositionally biased region" description="Low complexity" evidence="8">
    <location>
        <begin position="123"/>
        <end position="138"/>
    </location>
</feature>
<organism evidence="10 11">
    <name type="scientific">Capsella rubella</name>
    <dbReference type="NCBI Taxonomy" id="81985"/>
    <lineage>
        <taxon>Eukaryota</taxon>
        <taxon>Viridiplantae</taxon>
        <taxon>Streptophyta</taxon>
        <taxon>Embryophyta</taxon>
        <taxon>Tracheophyta</taxon>
        <taxon>Spermatophyta</taxon>
        <taxon>Magnoliopsida</taxon>
        <taxon>eudicotyledons</taxon>
        <taxon>Gunneridae</taxon>
        <taxon>Pentapetalae</taxon>
        <taxon>rosids</taxon>
        <taxon>malvids</taxon>
        <taxon>Brassicales</taxon>
        <taxon>Brassicaceae</taxon>
        <taxon>Camelineae</taxon>
        <taxon>Capsella</taxon>
    </lineage>
</organism>
<comment type="similarity">
    <text evidence="3">Belongs to the BIG GRAIN 1 (BG1) plant protein family.</text>
</comment>
<sequence>MRKRTLEKTLLVLVSSNFIRRRLLLLLSAKKHTKQNRQLQSLFLSLLLSSSLILFLDQIIMHKSKRNPSFSSTLLDEIYNSIDPKTQKTQSFVGSVNTTTKKQSIVSRSVPDRKIHRDRFFGSVSSSSDSNSSIFSSSDTELTHGKKVTSSRPLCFGPSKSKPRKTEDKTLYHQNRASRVYDDYDYSSDVPKFTRHDENWENNRFRRSAKSSGNPKKPKTPASPAGRIVNFINSLFSNNSSKQSNAVKSYPRKTSYDDSAFVRKTSNDYHSSSTTCSSASSFSRSCMNKSYEKSSERIKRSVKFSPVNVIVPEIFTNKEDDYFSNMRKSVKKNVEDGGRRSVEEIAREFLRDYHKNHESSLVKNSGFEDYEDDEDDDDDDVASDSSSDLFELDLVGNNHHHHNNVYGDELPVYETTFAGLIS</sequence>
<evidence type="ECO:0000256" key="8">
    <source>
        <dbReference type="SAM" id="MobiDB-lite"/>
    </source>
</evidence>
<dbReference type="eggNOG" id="ENOG502QWFY">
    <property type="taxonomic scope" value="Eukaryota"/>
</dbReference>
<evidence type="ECO:0000313" key="11">
    <source>
        <dbReference type="Proteomes" id="UP000029121"/>
    </source>
</evidence>
<keyword evidence="6 9" id="KW-0472">Membrane</keyword>
<evidence type="ECO:0000256" key="1">
    <source>
        <dbReference type="ARBA" id="ARBA00002281"/>
    </source>
</evidence>
<comment type="function">
    <text evidence="1">Involved in auxin transport. Regulator of the auxin signaling pathway.</text>
</comment>
<feature type="region of interest" description="Disordered" evidence="8">
    <location>
        <begin position="362"/>
        <end position="385"/>
    </location>
</feature>
<dbReference type="PANTHER" id="PTHR33541:SF15">
    <property type="entry name" value="PROTEIN BIG GRAIN 1-LIKE D"/>
    <property type="match status" value="1"/>
</dbReference>
<evidence type="ECO:0000256" key="2">
    <source>
        <dbReference type="ARBA" id="ARBA00004236"/>
    </source>
</evidence>
<keyword evidence="5" id="KW-1003">Cell membrane</keyword>
<dbReference type="PANTHER" id="PTHR33541">
    <property type="entry name" value="PROTEIN BIG GRAIN 1-LIKE A-RELATED"/>
    <property type="match status" value="1"/>
</dbReference>
<dbReference type="AlphaFoldDB" id="R0FER9"/>
<protein>
    <submittedName>
        <fullName evidence="10">Uncharacterized protein</fullName>
    </submittedName>
</protein>
<dbReference type="GO" id="GO:0009734">
    <property type="term" value="P:auxin-activated signaling pathway"/>
    <property type="evidence" value="ECO:0007669"/>
    <property type="project" value="UniProtKB-KW"/>
</dbReference>
<feature type="region of interest" description="Disordered" evidence="8">
    <location>
        <begin position="123"/>
        <end position="174"/>
    </location>
</feature>
<evidence type="ECO:0000256" key="4">
    <source>
        <dbReference type="ARBA" id="ARBA00022448"/>
    </source>
</evidence>
<dbReference type="GO" id="GO:0005886">
    <property type="term" value="C:plasma membrane"/>
    <property type="evidence" value="ECO:0007669"/>
    <property type="project" value="UniProtKB-SubCell"/>
</dbReference>
<keyword evidence="4" id="KW-0813">Transport</keyword>